<dbReference type="Proteomes" id="UP000006833">
    <property type="component" value="Plasmid pDSHI02"/>
</dbReference>
<feature type="transmembrane region" description="Helical" evidence="1">
    <location>
        <begin position="358"/>
        <end position="378"/>
    </location>
</feature>
<dbReference type="PANTHER" id="PTHR32063">
    <property type="match status" value="1"/>
</dbReference>
<feature type="transmembrane region" description="Helical" evidence="1">
    <location>
        <begin position="871"/>
        <end position="890"/>
    </location>
</feature>
<feature type="transmembrane region" description="Helical" evidence="1">
    <location>
        <begin position="923"/>
        <end position="948"/>
    </location>
</feature>
<dbReference type="Pfam" id="PF00873">
    <property type="entry name" value="ACR_tran"/>
    <property type="match status" value="1"/>
</dbReference>
<keyword evidence="3" id="KW-1185">Reference proteome</keyword>
<gene>
    <name evidence="2" type="ordered locus">Dshi_3901</name>
</gene>
<keyword evidence="1" id="KW-1133">Transmembrane helix</keyword>
<accession>A8LTR2</accession>
<dbReference type="KEGG" id="dsh:Dshi_3901"/>
<feature type="transmembrane region" description="Helical" evidence="1">
    <location>
        <begin position="522"/>
        <end position="548"/>
    </location>
</feature>
<dbReference type="SUPFAM" id="SSF82714">
    <property type="entry name" value="Multidrug efflux transporter AcrB TolC docking domain, DN and DC subdomains"/>
    <property type="match status" value="2"/>
</dbReference>
<evidence type="ECO:0000313" key="2">
    <source>
        <dbReference type="EMBL" id="ABV95629.1"/>
    </source>
</evidence>
<dbReference type="GO" id="GO:0042910">
    <property type="term" value="F:xenobiotic transmembrane transporter activity"/>
    <property type="evidence" value="ECO:0007669"/>
    <property type="project" value="TreeGrafter"/>
</dbReference>
<organism evidence="2 3">
    <name type="scientific">Dinoroseobacter shibae (strain DSM 16493 / NCIMB 14021 / DFL 12)</name>
    <dbReference type="NCBI Taxonomy" id="398580"/>
    <lineage>
        <taxon>Bacteria</taxon>
        <taxon>Pseudomonadati</taxon>
        <taxon>Pseudomonadota</taxon>
        <taxon>Alphaproteobacteria</taxon>
        <taxon>Rhodobacterales</taxon>
        <taxon>Roseobacteraceae</taxon>
        <taxon>Dinoroseobacter</taxon>
    </lineage>
</organism>
<keyword evidence="2" id="KW-0614">Plasmid</keyword>
<feature type="transmembrane region" description="Helical" evidence="1">
    <location>
        <begin position="331"/>
        <end position="351"/>
    </location>
</feature>
<dbReference type="InterPro" id="IPR027463">
    <property type="entry name" value="AcrB_DN_DC_subdom"/>
</dbReference>
<dbReference type="HOGENOM" id="CLU_002755_1_2_5"/>
<dbReference type="Gene3D" id="3.30.70.1430">
    <property type="entry name" value="Multidrug efflux transporter AcrB pore domain"/>
    <property type="match status" value="2"/>
</dbReference>
<feature type="transmembrane region" description="Helical" evidence="1">
    <location>
        <begin position="456"/>
        <end position="479"/>
    </location>
</feature>
<dbReference type="OrthoDB" id="174266at2"/>
<dbReference type="GO" id="GO:0005886">
    <property type="term" value="C:plasma membrane"/>
    <property type="evidence" value="ECO:0007669"/>
    <property type="project" value="TreeGrafter"/>
</dbReference>
<sequence length="1041" mass="110132">MARLIRWFLTNPVAANLAMVALVLAGLTAALNLTVRTFPEINTGVINVTVVYPGATPAEVADSILVPIEEQVTGLAGIRSIDATATRGRGTVTVQLTRAADPRTVKDDVDNAVARITTFPEAAESPRVTEVEPTEVAVELALFGTADRKTLKALAEIVRADLTGMDGISQVTVKGVAPDQIEIAVPRATLEAYAIGLTALADRIAGASIDLSGGEIDTGASTVQVRVSGEAQTADALRDTVVFTSDTGARVRLGQIATIRDGLTEDATLATIEGQPAVFLSVERTGTEQVLQITDAVTRYTEQTLPERLPQGVEATIWRNNGAQLQGRIDLLAKNGGIGAVLILIVLALFLDLRIAAWVAGGVAITFAGAFVLMQAFGVAISQLSLFGFILALGIVVDDAIVVGENTYSELEGEGDPDRAAERGILSVWRAILFSVSTTVLAFTPLLLLPGASGSFIGPVATVVIFVLLLSLFESFFILPRHLSNIRLTPPRRFSPRRVTDGLRRRVDRGFRRFTDGPLDRAVRFAICHPVVIVAGCLVSLILTVGLVQGGKVRFEFFPRIEGNFVTAELRMPDGTSEDATLQRALDIAGAARDAADTLGADVLERTGITIGFSTGGGPGQGGTSSGSTANISAQLADAATRDITAAAFTDAWREQVGEVAGARELLFSSSLVGVGAPIALKVAAEDDSARQAAVDRITQALRGREGVRDLRDDSASTAQELVITPRADAATFGISETAIARELRAAFYGVTIDQFARNREEVDIRLRLALEDRDAVADLRRLTIPGPEGDIPLERLVEIDQKPAATSITRADGRTVTTIMADVNTGLTTGGAETEWVLSQIVPDLRADFPGLEVTAGGEQEEAGRFSNSLTQNFGLALFGIYAVLALAFGSYLRPLIVLLVLPFGFVGAVLAHAALGMNLTLLSMFGIIGLSGVVVNGALLIVDFILAEEARGTDPNEAIRRATLRRFRPITLTTLTTFLGVTPLILETSVQAQFLIPTAVSLGFGILFSSVLLMLLVPAYASLFAAGRARMQTGTPQRT</sequence>
<keyword evidence="1" id="KW-0812">Transmembrane</keyword>
<feature type="transmembrane region" description="Helical" evidence="1">
    <location>
        <begin position="424"/>
        <end position="444"/>
    </location>
</feature>
<dbReference type="AlphaFoldDB" id="A8LTR2"/>
<dbReference type="Gene3D" id="3.30.70.1320">
    <property type="entry name" value="Multidrug efflux transporter AcrB pore domain like"/>
    <property type="match status" value="1"/>
</dbReference>
<dbReference type="Gene3D" id="1.20.1640.10">
    <property type="entry name" value="Multidrug efflux transporter AcrB transmembrane domain"/>
    <property type="match status" value="2"/>
</dbReference>
<feature type="transmembrane region" description="Helical" evidence="1">
    <location>
        <begin position="897"/>
        <end position="917"/>
    </location>
</feature>
<feature type="transmembrane region" description="Helical" evidence="1">
    <location>
        <begin position="384"/>
        <end position="403"/>
    </location>
</feature>
<dbReference type="RefSeq" id="WP_012187287.1">
    <property type="nucleotide sequence ID" value="NC_009956.1"/>
</dbReference>
<dbReference type="InterPro" id="IPR001036">
    <property type="entry name" value="Acrflvin-R"/>
</dbReference>
<feature type="transmembrane region" description="Helical" evidence="1">
    <location>
        <begin position="1000"/>
        <end position="1023"/>
    </location>
</feature>
<reference evidence="3" key="1">
    <citation type="journal article" date="2010" name="ISME J.">
        <title>The complete genome sequence of the algal symbiont Dinoroseobacter shibae: a hitchhiker's guide to life in the sea.</title>
        <authorList>
            <person name="Wagner-Dobler I."/>
            <person name="Ballhausen B."/>
            <person name="Berger M."/>
            <person name="Brinkhoff T."/>
            <person name="Buchholz I."/>
            <person name="Bunk B."/>
            <person name="Cypionka H."/>
            <person name="Daniel R."/>
            <person name="Drepper T."/>
            <person name="Gerdts G."/>
            <person name="Hahnke S."/>
            <person name="Han C."/>
            <person name="Jahn D."/>
            <person name="Kalhoefer D."/>
            <person name="Kiss H."/>
            <person name="Klenk H.P."/>
            <person name="Kyrpides N."/>
            <person name="Liebl W."/>
            <person name="Liesegang H."/>
            <person name="Meincke L."/>
            <person name="Pati A."/>
            <person name="Petersen J."/>
            <person name="Piekarski T."/>
            <person name="Pommerenke C."/>
            <person name="Pradella S."/>
            <person name="Pukall R."/>
            <person name="Rabus R."/>
            <person name="Stackebrandt E."/>
            <person name="Thole S."/>
            <person name="Thompson L."/>
            <person name="Tielen P."/>
            <person name="Tomasch J."/>
            <person name="von Jan M."/>
            <person name="Wanphrut N."/>
            <person name="Wichels A."/>
            <person name="Zech H."/>
            <person name="Simon M."/>
        </authorList>
    </citation>
    <scope>NUCLEOTIDE SEQUENCE [LARGE SCALE GENOMIC DNA]</scope>
    <source>
        <strain evidence="3">DSM 16493 / NCIMB 14021 / DFL 12</strain>
        <plasmid evidence="3">Plasmid pDSHI02</plasmid>
    </source>
</reference>
<dbReference type="SUPFAM" id="SSF82693">
    <property type="entry name" value="Multidrug efflux transporter AcrB pore domain, PN1, PN2, PC1 and PC2 subdomains"/>
    <property type="match status" value="2"/>
</dbReference>
<evidence type="ECO:0000313" key="3">
    <source>
        <dbReference type="Proteomes" id="UP000006833"/>
    </source>
</evidence>
<evidence type="ECO:0000256" key="1">
    <source>
        <dbReference type="SAM" id="Phobius"/>
    </source>
</evidence>
<dbReference type="EMBL" id="CP000832">
    <property type="protein sequence ID" value="ABV95629.1"/>
    <property type="molecule type" value="Genomic_DNA"/>
</dbReference>
<geneLocation type="plasmid" evidence="2 3">
    <name>pDSHI02</name>
</geneLocation>
<feature type="transmembrane region" description="Helical" evidence="1">
    <location>
        <begin position="969"/>
        <end position="988"/>
    </location>
</feature>
<dbReference type="PANTHER" id="PTHR32063:SF33">
    <property type="entry name" value="RND SUPERFAMILY EFFLUX PUMP PERMEASE COMPONENT"/>
    <property type="match status" value="1"/>
</dbReference>
<dbReference type="PRINTS" id="PR00702">
    <property type="entry name" value="ACRIFLAVINRP"/>
</dbReference>
<protein>
    <submittedName>
        <fullName evidence="2">Efflux transporter</fullName>
    </submittedName>
</protein>
<dbReference type="Gene3D" id="3.30.2090.10">
    <property type="entry name" value="Multidrug efflux transporter AcrB TolC docking domain, DN and DC subdomains"/>
    <property type="match status" value="2"/>
</dbReference>
<keyword evidence="1" id="KW-0472">Membrane</keyword>
<dbReference type="SUPFAM" id="SSF82866">
    <property type="entry name" value="Multidrug efflux transporter AcrB transmembrane domain"/>
    <property type="match status" value="2"/>
</dbReference>
<name>A8LTR2_DINSH</name>
<proteinExistence type="predicted"/>
<dbReference type="Gene3D" id="3.30.70.1440">
    <property type="entry name" value="Multidrug efflux transporter AcrB pore domain"/>
    <property type="match status" value="1"/>
</dbReference>